<keyword evidence="3" id="KW-1185">Reference proteome</keyword>
<proteinExistence type="predicted"/>
<feature type="compositionally biased region" description="Basic residues" evidence="1">
    <location>
        <begin position="51"/>
        <end position="61"/>
    </location>
</feature>
<feature type="region of interest" description="Disordered" evidence="1">
    <location>
        <begin position="1"/>
        <end position="61"/>
    </location>
</feature>
<evidence type="ECO:0000313" key="2">
    <source>
        <dbReference type="EMBL" id="KAI3948520.1"/>
    </source>
</evidence>
<reference evidence="2" key="1">
    <citation type="submission" date="2022-04" db="EMBL/GenBank/DDBJ databases">
        <title>A functionally conserved STORR gene fusion in Papaver species that diverged 16.8 million years ago.</title>
        <authorList>
            <person name="Catania T."/>
        </authorList>
    </citation>
    <scope>NUCLEOTIDE SEQUENCE</scope>
    <source>
        <strain evidence="2">S-188037</strain>
    </source>
</reference>
<accession>A0AAD4T9B0</accession>
<dbReference type="Proteomes" id="UP001202328">
    <property type="component" value="Unassembled WGS sequence"/>
</dbReference>
<feature type="compositionally biased region" description="Low complexity" evidence="1">
    <location>
        <begin position="40"/>
        <end position="50"/>
    </location>
</feature>
<feature type="non-terminal residue" evidence="2">
    <location>
        <position position="61"/>
    </location>
</feature>
<dbReference type="AlphaFoldDB" id="A0AAD4T9B0"/>
<dbReference type="EMBL" id="JAJJMB010003267">
    <property type="protein sequence ID" value="KAI3948520.1"/>
    <property type="molecule type" value="Genomic_DNA"/>
</dbReference>
<comment type="caution">
    <text evidence="2">The sequence shown here is derived from an EMBL/GenBank/DDBJ whole genome shotgun (WGS) entry which is preliminary data.</text>
</comment>
<evidence type="ECO:0000313" key="3">
    <source>
        <dbReference type="Proteomes" id="UP001202328"/>
    </source>
</evidence>
<gene>
    <name evidence="2" type="ORF">MKW98_019270</name>
</gene>
<evidence type="ECO:0000256" key="1">
    <source>
        <dbReference type="SAM" id="MobiDB-lite"/>
    </source>
</evidence>
<sequence length="61" mass="6757">MVNKKMIKRTIKEVIEEQSTPSPTEKKKTKIVGPSPTSKRPTVAVTPPRTTKGKKAKTPNK</sequence>
<name>A0AAD4T9B0_9MAGN</name>
<organism evidence="2 3">
    <name type="scientific">Papaver atlanticum</name>
    <dbReference type="NCBI Taxonomy" id="357466"/>
    <lineage>
        <taxon>Eukaryota</taxon>
        <taxon>Viridiplantae</taxon>
        <taxon>Streptophyta</taxon>
        <taxon>Embryophyta</taxon>
        <taxon>Tracheophyta</taxon>
        <taxon>Spermatophyta</taxon>
        <taxon>Magnoliopsida</taxon>
        <taxon>Ranunculales</taxon>
        <taxon>Papaveraceae</taxon>
        <taxon>Papaveroideae</taxon>
        <taxon>Papaver</taxon>
    </lineage>
</organism>
<protein>
    <submittedName>
        <fullName evidence="2">Uncharacterized protein</fullName>
    </submittedName>
</protein>